<keyword evidence="1" id="KW-0812">Transmembrane</keyword>
<proteinExistence type="predicted"/>
<organism evidence="2 3">
    <name type="scientific">Blastochloris sulfoviridis</name>
    <dbReference type="NCBI Taxonomy" id="50712"/>
    <lineage>
        <taxon>Bacteria</taxon>
        <taxon>Pseudomonadati</taxon>
        <taxon>Pseudomonadota</taxon>
        <taxon>Alphaproteobacteria</taxon>
        <taxon>Hyphomicrobiales</taxon>
        <taxon>Blastochloridaceae</taxon>
        <taxon>Blastochloris</taxon>
    </lineage>
</organism>
<dbReference type="AlphaFoldDB" id="A0A5M6HIN9"/>
<feature type="transmembrane region" description="Helical" evidence="1">
    <location>
        <begin position="28"/>
        <end position="49"/>
    </location>
</feature>
<dbReference type="EMBL" id="VWPL01000056">
    <property type="protein sequence ID" value="KAA5595499.1"/>
    <property type="molecule type" value="Genomic_DNA"/>
</dbReference>
<evidence type="ECO:0000256" key="1">
    <source>
        <dbReference type="SAM" id="Phobius"/>
    </source>
</evidence>
<reference evidence="2 3" key="1">
    <citation type="submission" date="2019-09" db="EMBL/GenBank/DDBJ databases">
        <title>Draft Whole-Genome sequence of Blastochloris sulfoviridis DSM 729.</title>
        <authorList>
            <person name="Meyer T.E."/>
            <person name="Kyndt J.A."/>
        </authorList>
    </citation>
    <scope>NUCLEOTIDE SEQUENCE [LARGE SCALE GENOMIC DNA]</scope>
    <source>
        <strain evidence="2 3">DSM 729</strain>
    </source>
</reference>
<gene>
    <name evidence="2" type="ORF">F1193_16565</name>
</gene>
<sequence length="113" mass="11954">MTSTQDNEPPLTPEQERLVSRMRRLSQVSALVMVLGAASVFGVIGYRLFTGPKSSGGLADVTATLPRGAKIVSTAVAGDRLVVTVEQSGTIEVHTFAIDTLKPAGRLRFASEP</sequence>
<evidence type="ECO:0000313" key="3">
    <source>
        <dbReference type="Proteomes" id="UP000323886"/>
    </source>
</evidence>
<keyword evidence="1" id="KW-1133">Transmembrane helix</keyword>
<evidence type="ECO:0008006" key="4">
    <source>
        <dbReference type="Google" id="ProtNLM"/>
    </source>
</evidence>
<dbReference type="OrthoDB" id="7959497at2"/>
<accession>A0A5M6HIN9</accession>
<keyword evidence="3" id="KW-1185">Reference proteome</keyword>
<name>A0A5M6HIN9_9HYPH</name>
<dbReference type="RefSeq" id="WP_150098908.1">
    <property type="nucleotide sequence ID" value="NZ_VWPL01000056.1"/>
</dbReference>
<keyword evidence="1" id="KW-0472">Membrane</keyword>
<evidence type="ECO:0000313" key="2">
    <source>
        <dbReference type="EMBL" id="KAA5595499.1"/>
    </source>
</evidence>
<dbReference type="Proteomes" id="UP000323886">
    <property type="component" value="Unassembled WGS sequence"/>
</dbReference>
<protein>
    <recommendedName>
        <fullName evidence="4">Fimbrial protein</fullName>
    </recommendedName>
</protein>
<comment type="caution">
    <text evidence="2">The sequence shown here is derived from an EMBL/GenBank/DDBJ whole genome shotgun (WGS) entry which is preliminary data.</text>
</comment>